<dbReference type="InParanoid" id="K9TD52"/>
<dbReference type="RefSeq" id="WP_015146589.1">
    <property type="nucleotide sequence ID" value="NC_019693.1"/>
</dbReference>
<dbReference type="STRING" id="56110.Oscil6304_0185"/>
<gene>
    <name evidence="3" type="ORF">Oscil6304_0185</name>
</gene>
<dbReference type="EMBL" id="CP003607">
    <property type="protein sequence ID" value="AFY79939.1"/>
    <property type="molecule type" value="Genomic_DNA"/>
</dbReference>
<dbReference type="PATRIC" id="fig|56110.3.peg.216"/>
<feature type="compositionally biased region" description="Polar residues" evidence="1">
    <location>
        <begin position="453"/>
        <end position="467"/>
    </location>
</feature>
<dbReference type="AlphaFoldDB" id="K9TD52"/>
<dbReference type="OrthoDB" id="448901at2"/>
<sequence length="467" mass="52988">MKNLNLSLYAFHLCQSLDDAPDTHSKDAGLLWDSLRGLAAKIPFPELKKITEPTEANPETSLDFQAIEINHISLTGNLSTFKIHDTYSVDLTLSFQDKQAHFFPGNVVIFQPQALIDVTANLGKVLWLSGESEDVNELQLTRATQWAEQLCQQATYIEEDHLFNSPLFIFAADSVTILISLAEPNAIDLERAQENYYNLRNLFWTYQKIVVVEKLAKEGYQGARKLYSELEAQVQEFNQVFLQTPEERLKKLDELLQTIPQRLLDYNCKLRDLKANYTTIDVNWKNFKVSLSHILDESAGDKLSYWSDFATKTAPLYLTQIKTYIDYLEPGQVLFSDLINSIRATAEIEQVKSDRQRQQAEKDYYQQQQDDNQKLQNRIQAVGVGIAAGAIFASTAGSINEPWLFPNGQKMEVPFLPPHPFLLGLLGSIICSVGAWWLAETFINPGKNKSDKSSNQLAKNQQNPKSN</sequence>
<keyword evidence="2" id="KW-1133">Transmembrane helix</keyword>
<reference evidence="3 4" key="1">
    <citation type="submission" date="2012-06" db="EMBL/GenBank/DDBJ databases">
        <title>Finished chromosome of genome of Oscillatoria acuminata PCC 6304.</title>
        <authorList>
            <consortium name="US DOE Joint Genome Institute"/>
            <person name="Gugger M."/>
            <person name="Coursin T."/>
            <person name="Rippka R."/>
            <person name="Tandeau De Marsac N."/>
            <person name="Huntemann M."/>
            <person name="Wei C.-L."/>
            <person name="Han J."/>
            <person name="Detter J.C."/>
            <person name="Han C."/>
            <person name="Tapia R."/>
            <person name="Davenport K."/>
            <person name="Daligault H."/>
            <person name="Erkkila T."/>
            <person name="Gu W."/>
            <person name="Munk A.C.C."/>
            <person name="Teshima H."/>
            <person name="Xu Y."/>
            <person name="Chain P."/>
            <person name="Chen A."/>
            <person name="Krypides N."/>
            <person name="Mavromatis K."/>
            <person name="Markowitz V."/>
            <person name="Szeto E."/>
            <person name="Ivanova N."/>
            <person name="Mikhailova N."/>
            <person name="Ovchinnikova G."/>
            <person name="Pagani I."/>
            <person name="Pati A."/>
            <person name="Goodwin L."/>
            <person name="Peters L."/>
            <person name="Pitluck S."/>
            <person name="Woyke T."/>
            <person name="Kerfeld C."/>
        </authorList>
    </citation>
    <scope>NUCLEOTIDE SEQUENCE [LARGE SCALE GENOMIC DNA]</scope>
    <source>
        <strain evidence="3 4">PCC 6304</strain>
    </source>
</reference>
<keyword evidence="2" id="KW-0812">Transmembrane</keyword>
<evidence type="ECO:0000313" key="3">
    <source>
        <dbReference type="EMBL" id="AFY79939.1"/>
    </source>
</evidence>
<dbReference type="Proteomes" id="UP000010367">
    <property type="component" value="Chromosome"/>
</dbReference>
<dbReference type="eggNOG" id="ENOG503007B">
    <property type="taxonomic scope" value="Bacteria"/>
</dbReference>
<feature type="transmembrane region" description="Helical" evidence="2">
    <location>
        <begin position="419"/>
        <end position="439"/>
    </location>
</feature>
<feature type="region of interest" description="Disordered" evidence="1">
    <location>
        <begin position="447"/>
        <end position="467"/>
    </location>
</feature>
<dbReference type="HOGENOM" id="CLU_036803_1_0_3"/>
<feature type="transmembrane region" description="Helical" evidence="2">
    <location>
        <begin position="381"/>
        <end position="399"/>
    </location>
</feature>
<name>K9TD52_9CYAN</name>
<accession>K9TD52</accession>
<keyword evidence="4" id="KW-1185">Reference proteome</keyword>
<evidence type="ECO:0000313" key="4">
    <source>
        <dbReference type="Proteomes" id="UP000010367"/>
    </source>
</evidence>
<keyword evidence="2" id="KW-0472">Membrane</keyword>
<dbReference type="KEGG" id="oac:Oscil6304_0185"/>
<protein>
    <submittedName>
        <fullName evidence="3">Uncharacterized protein</fullName>
    </submittedName>
</protein>
<evidence type="ECO:0000256" key="2">
    <source>
        <dbReference type="SAM" id="Phobius"/>
    </source>
</evidence>
<proteinExistence type="predicted"/>
<organism evidence="3 4">
    <name type="scientific">Oscillatoria acuminata PCC 6304</name>
    <dbReference type="NCBI Taxonomy" id="56110"/>
    <lineage>
        <taxon>Bacteria</taxon>
        <taxon>Bacillati</taxon>
        <taxon>Cyanobacteriota</taxon>
        <taxon>Cyanophyceae</taxon>
        <taxon>Oscillatoriophycideae</taxon>
        <taxon>Oscillatoriales</taxon>
        <taxon>Oscillatoriaceae</taxon>
        <taxon>Oscillatoria</taxon>
    </lineage>
</organism>
<evidence type="ECO:0000256" key="1">
    <source>
        <dbReference type="SAM" id="MobiDB-lite"/>
    </source>
</evidence>